<dbReference type="PRINTS" id="PR00503">
    <property type="entry name" value="BROMODOMAIN"/>
</dbReference>
<evidence type="ECO:0000256" key="1">
    <source>
        <dbReference type="ARBA" id="ARBA00023015"/>
    </source>
</evidence>
<evidence type="ECO:0008006" key="10">
    <source>
        <dbReference type="Google" id="ProtNLM"/>
    </source>
</evidence>
<protein>
    <recommendedName>
        <fullName evidence="10">Transcription factor GTE1</fullName>
    </recommendedName>
</protein>
<dbReference type="Gene3D" id="1.20.920.10">
    <property type="entry name" value="Bromodomain-like"/>
    <property type="match status" value="1"/>
</dbReference>
<dbReference type="Pfam" id="PF00439">
    <property type="entry name" value="Bromodomain"/>
    <property type="match status" value="1"/>
</dbReference>
<organism evidence="8 9">
    <name type="scientific">Crotalaria pallida</name>
    <name type="common">Smooth rattlebox</name>
    <name type="synonym">Crotalaria striata</name>
    <dbReference type="NCBI Taxonomy" id="3830"/>
    <lineage>
        <taxon>Eukaryota</taxon>
        <taxon>Viridiplantae</taxon>
        <taxon>Streptophyta</taxon>
        <taxon>Embryophyta</taxon>
        <taxon>Tracheophyta</taxon>
        <taxon>Spermatophyta</taxon>
        <taxon>Magnoliopsida</taxon>
        <taxon>eudicotyledons</taxon>
        <taxon>Gunneridae</taxon>
        <taxon>Pentapetalae</taxon>
        <taxon>rosids</taxon>
        <taxon>fabids</taxon>
        <taxon>Fabales</taxon>
        <taxon>Fabaceae</taxon>
        <taxon>Papilionoideae</taxon>
        <taxon>50 kb inversion clade</taxon>
        <taxon>genistoids sensu lato</taxon>
        <taxon>core genistoids</taxon>
        <taxon>Crotalarieae</taxon>
        <taxon>Crotalaria</taxon>
    </lineage>
</organism>
<evidence type="ECO:0000259" key="6">
    <source>
        <dbReference type="PROSITE" id="PS50014"/>
    </source>
</evidence>
<keyword evidence="1" id="KW-0805">Transcription regulation</keyword>
<dbReference type="Proteomes" id="UP001372338">
    <property type="component" value="Unassembled WGS sequence"/>
</dbReference>
<proteinExistence type="predicted"/>
<evidence type="ECO:0000256" key="3">
    <source>
        <dbReference type="ARBA" id="ARBA00023163"/>
    </source>
</evidence>
<dbReference type="AlphaFoldDB" id="A0AAN9P9U2"/>
<dbReference type="SMART" id="SM00297">
    <property type="entry name" value="BROMO"/>
    <property type="match status" value="1"/>
</dbReference>
<dbReference type="InterPro" id="IPR027353">
    <property type="entry name" value="NET_dom"/>
</dbReference>
<evidence type="ECO:0000259" key="7">
    <source>
        <dbReference type="PROSITE" id="PS51525"/>
    </source>
</evidence>
<evidence type="ECO:0000313" key="8">
    <source>
        <dbReference type="EMBL" id="KAK7289967.1"/>
    </source>
</evidence>
<gene>
    <name evidence="8" type="ORF">RIF29_04038</name>
</gene>
<dbReference type="InterPro" id="IPR036427">
    <property type="entry name" value="Bromodomain-like_sf"/>
</dbReference>
<feature type="domain" description="Bromo" evidence="6">
    <location>
        <begin position="171"/>
        <end position="246"/>
    </location>
</feature>
<accession>A0AAN9P9U2</accession>
<evidence type="ECO:0000256" key="2">
    <source>
        <dbReference type="ARBA" id="ARBA00023117"/>
    </source>
</evidence>
<feature type="domain" description="NET" evidence="7">
    <location>
        <begin position="315"/>
        <end position="396"/>
    </location>
</feature>
<dbReference type="SUPFAM" id="SSF47370">
    <property type="entry name" value="Bromodomain"/>
    <property type="match status" value="1"/>
</dbReference>
<evidence type="ECO:0000256" key="5">
    <source>
        <dbReference type="SAM" id="MobiDB-lite"/>
    </source>
</evidence>
<keyword evidence="9" id="KW-1185">Reference proteome</keyword>
<dbReference type="Pfam" id="PF17035">
    <property type="entry name" value="BET"/>
    <property type="match status" value="1"/>
</dbReference>
<dbReference type="InterPro" id="IPR038336">
    <property type="entry name" value="NET_sf"/>
</dbReference>
<reference evidence="8 9" key="1">
    <citation type="submission" date="2024-01" db="EMBL/GenBank/DDBJ databases">
        <title>The genomes of 5 underutilized Papilionoideae crops provide insights into root nodulation and disease resistanc.</title>
        <authorList>
            <person name="Yuan L."/>
        </authorList>
    </citation>
    <scope>NUCLEOTIDE SEQUENCE [LARGE SCALE GENOMIC DNA]</scope>
    <source>
        <strain evidence="8">ZHUSHIDOU_FW_LH</strain>
        <tissue evidence="8">Leaf</tissue>
    </source>
</reference>
<sequence>MENLNHGLGVMVNETGSSITSLPFYSFSSGSLKESFADDAIEFSDAYRGNLMECSYVVEGTLLPFNLLYLYLPLSDLVESGTPTELEKQVNEVEQFYHSIGVQANNSKEKGREKHLAGTKKQWQGASCSGAAAATATAKRNNQELMRQFKTILDQVISINIFYTFATSQITQHEWSWPFMDPVDVEGLGLHDYYEVIEKPMDFSTIKRKMDAKDGSGYNNVREIYADVRLIFNNAMKYNDKKHNIHNMAKSLLEKFEEKWLDLWPKVDKEEKRQLAEEAHEQMKMKVAQEARYANMARNLSAALHEVDMHLESLKALVIQKCRKLSNHERKMLGMHLTRLSPENLIKALQIVSQNNPTFQPNTVEVDLDIDVQSNYTLWRLNVFLKNALEAQGRAAEETVVNNDDDNEDNNNSKRRRIG</sequence>
<dbReference type="PROSITE" id="PS51525">
    <property type="entry name" value="NET"/>
    <property type="match status" value="1"/>
</dbReference>
<dbReference type="PANTHER" id="PTHR45926">
    <property type="entry name" value="OSJNBA0053K19.4 PROTEIN"/>
    <property type="match status" value="1"/>
</dbReference>
<dbReference type="EMBL" id="JAYWIO010000001">
    <property type="protein sequence ID" value="KAK7289967.1"/>
    <property type="molecule type" value="Genomic_DNA"/>
</dbReference>
<dbReference type="InterPro" id="IPR001487">
    <property type="entry name" value="Bromodomain"/>
</dbReference>
<evidence type="ECO:0000313" key="9">
    <source>
        <dbReference type="Proteomes" id="UP001372338"/>
    </source>
</evidence>
<comment type="caution">
    <text evidence="8">The sequence shown here is derived from an EMBL/GenBank/DDBJ whole genome shotgun (WGS) entry which is preliminary data.</text>
</comment>
<evidence type="ECO:0000256" key="4">
    <source>
        <dbReference type="PROSITE-ProRule" id="PRU00035"/>
    </source>
</evidence>
<keyword evidence="2 4" id="KW-0103">Bromodomain</keyword>
<name>A0AAN9P9U2_CROPI</name>
<dbReference type="PROSITE" id="PS50014">
    <property type="entry name" value="BROMODOMAIN_2"/>
    <property type="match status" value="1"/>
</dbReference>
<feature type="region of interest" description="Disordered" evidence="5">
    <location>
        <begin position="395"/>
        <end position="419"/>
    </location>
</feature>
<dbReference type="Gene3D" id="1.20.1270.220">
    <property type="match status" value="1"/>
</dbReference>
<keyword evidence="3" id="KW-0804">Transcription</keyword>